<evidence type="ECO:0000256" key="1">
    <source>
        <dbReference type="ARBA" id="ARBA00004479"/>
    </source>
</evidence>
<reference evidence="3 4" key="1">
    <citation type="journal article" date="2021" name="Comput. Struct. Biotechnol. J.">
        <title>De novo genome assembly of the potent medicinal plant Rehmannia glutinosa using nanopore technology.</title>
        <authorList>
            <person name="Ma L."/>
            <person name="Dong C."/>
            <person name="Song C."/>
            <person name="Wang X."/>
            <person name="Zheng X."/>
            <person name="Niu Y."/>
            <person name="Chen S."/>
            <person name="Feng W."/>
        </authorList>
    </citation>
    <scope>NUCLEOTIDE SEQUENCE [LARGE SCALE GENOMIC DNA]</scope>
    <source>
        <strain evidence="3">DH-2019</strain>
    </source>
</reference>
<dbReference type="SMART" id="SM00220">
    <property type="entry name" value="S_TKc"/>
    <property type="match status" value="1"/>
</dbReference>
<dbReference type="PIRSF" id="PIRSF000654">
    <property type="entry name" value="Integrin-linked_kinase"/>
    <property type="match status" value="1"/>
</dbReference>
<dbReference type="InterPro" id="IPR011009">
    <property type="entry name" value="Kinase-like_dom_sf"/>
</dbReference>
<evidence type="ECO:0000259" key="2">
    <source>
        <dbReference type="PROSITE" id="PS50011"/>
    </source>
</evidence>
<accession>A0ABR0VMX9</accession>
<name>A0ABR0VMX9_REHGL</name>
<feature type="domain" description="Protein kinase" evidence="2">
    <location>
        <begin position="1"/>
        <end position="231"/>
    </location>
</feature>
<dbReference type="Pfam" id="PF00069">
    <property type="entry name" value="Pkinase"/>
    <property type="match status" value="1"/>
</dbReference>
<dbReference type="Gene3D" id="1.10.510.10">
    <property type="entry name" value="Transferase(Phosphotransferase) domain 1"/>
    <property type="match status" value="1"/>
</dbReference>
<dbReference type="PANTHER" id="PTHR48006:SF92">
    <property type="entry name" value="LRR RECEPTOR-LIKE SERINE_THREONINE-PROTEIN KINASE GSO1"/>
    <property type="match status" value="1"/>
</dbReference>
<gene>
    <name evidence="3" type="ORF">DH2020_031093</name>
</gene>
<evidence type="ECO:0000313" key="3">
    <source>
        <dbReference type="EMBL" id="KAK6135145.1"/>
    </source>
</evidence>
<dbReference type="InterPro" id="IPR008271">
    <property type="entry name" value="Ser/Thr_kinase_AS"/>
</dbReference>
<dbReference type="InterPro" id="IPR000719">
    <property type="entry name" value="Prot_kinase_dom"/>
</dbReference>
<dbReference type="EMBL" id="JABTTQ020001114">
    <property type="protein sequence ID" value="KAK6135145.1"/>
    <property type="molecule type" value="Genomic_DNA"/>
</dbReference>
<dbReference type="PANTHER" id="PTHR48006">
    <property type="entry name" value="LEUCINE-RICH REPEAT-CONTAINING PROTEIN DDB_G0281931-RELATED"/>
    <property type="match status" value="1"/>
</dbReference>
<dbReference type="InterPro" id="IPR051824">
    <property type="entry name" value="LRR_Rcpt-Like_S/T_Kinase"/>
</dbReference>
<protein>
    <recommendedName>
        <fullName evidence="2">Protein kinase domain-containing protein</fullName>
    </recommendedName>
</protein>
<organism evidence="3 4">
    <name type="scientific">Rehmannia glutinosa</name>
    <name type="common">Chinese foxglove</name>
    <dbReference type="NCBI Taxonomy" id="99300"/>
    <lineage>
        <taxon>Eukaryota</taxon>
        <taxon>Viridiplantae</taxon>
        <taxon>Streptophyta</taxon>
        <taxon>Embryophyta</taxon>
        <taxon>Tracheophyta</taxon>
        <taxon>Spermatophyta</taxon>
        <taxon>Magnoliopsida</taxon>
        <taxon>eudicotyledons</taxon>
        <taxon>Gunneridae</taxon>
        <taxon>Pentapetalae</taxon>
        <taxon>asterids</taxon>
        <taxon>lamiids</taxon>
        <taxon>Lamiales</taxon>
        <taxon>Orobanchaceae</taxon>
        <taxon>Rehmannieae</taxon>
        <taxon>Rehmannia</taxon>
    </lineage>
</organism>
<comment type="subcellular location">
    <subcellularLocation>
        <location evidence="1">Membrane</location>
        <topology evidence="1">Single-pass type I membrane protein</topology>
    </subcellularLocation>
</comment>
<comment type="caution">
    <text evidence="3">The sequence shown here is derived from an EMBL/GenBank/DDBJ whole genome shotgun (WGS) entry which is preliminary data.</text>
</comment>
<sequence length="234" mass="26779">MRTLSLIRHRNVLRMGGYSIRDGYGFIVTEYMPQGTLYYVLHQRKPQLALNWENRYRIALGIAQGLSYLHHDCVPQIIHRDIKSDNILLDSELEPKIGDFGAAKLDCDGDESLIISAIVGTLGYIAPENAYSTRLTDKCDVYSYGVVLLELLCRKLPVDPSFDEGLDIVSWVRKIQQDENDCFCCLDEEIQYWNKEDQQEALGMMDLALKCTEMVPDIRPSMRDVVGNLFKFNS</sequence>
<dbReference type="SUPFAM" id="SSF56112">
    <property type="entry name" value="Protein kinase-like (PK-like)"/>
    <property type="match status" value="1"/>
</dbReference>
<dbReference type="PROSITE" id="PS50011">
    <property type="entry name" value="PROTEIN_KINASE_DOM"/>
    <property type="match status" value="1"/>
</dbReference>
<evidence type="ECO:0000313" key="4">
    <source>
        <dbReference type="Proteomes" id="UP001318860"/>
    </source>
</evidence>
<proteinExistence type="predicted"/>
<keyword evidence="4" id="KW-1185">Reference proteome</keyword>
<dbReference type="Proteomes" id="UP001318860">
    <property type="component" value="Unassembled WGS sequence"/>
</dbReference>
<dbReference type="PROSITE" id="PS00108">
    <property type="entry name" value="PROTEIN_KINASE_ST"/>
    <property type="match status" value="1"/>
</dbReference>